<evidence type="ECO:0000313" key="2">
    <source>
        <dbReference type="EMBL" id="PHN03354.1"/>
    </source>
</evidence>
<dbReference type="EMBL" id="PDUD01000032">
    <property type="protein sequence ID" value="PHN03354.1"/>
    <property type="molecule type" value="Genomic_DNA"/>
</dbReference>
<name>A0A2D0N4C5_FLAN2</name>
<sequence length="74" mass="7945">MKKFTLPLILAGALLITACGSQQEPADEVSQTEIVEMENASEALEESVESIDSTVADLDEALDSLDALFSEEQN</sequence>
<dbReference type="RefSeq" id="WP_099153191.1">
    <property type="nucleotide sequence ID" value="NZ_PDUD01000032.1"/>
</dbReference>
<evidence type="ECO:0000313" key="3">
    <source>
        <dbReference type="Proteomes" id="UP000223913"/>
    </source>
</evidence>
<evidence type="ECO:0000256" key="1">
    <source>
        <dbReference type="SAM" id="SignalP"/>
    </source>
</evidence>
<keyword evidence="3" id="KW-1185">Reference proteome</keyword>
<dbReference type="Proteomes" id="UP000223913">
    <property type="component" value="Unassembled WGS sequence"/>
</dbReference>
<accession>A0A2D0N4C5</accession>
<proteinExistence type="predicted"/>
<comment type="caution">
    <text evidence="2">The sequence shown here is derived from an EMBL/GenBank/DDBJ whole genome shotgun (WGS) entry which is preliminary data.</text>
</comment>
<keyword evidence="1" id="KW-0732">Signal</keyword>
<gene>
    <name evidence="2" type="ORF">CRP01_27095</name>
</gene>
<organism evidence="2 3">
    <name type="scientific">Flavilitoribacter nigricans (strain ATCC 23147 / DSM 23189 / NBRC 102662 / NCIMB 1420 / SS-2)</name>
    <name type="common">Lewinella nigricans</name>
    <dbReference type="NCBI Taxonomy" id="1122177"/>
    <lineage>
        <taxon>Bacteria</taxon>
        <taxon>Pseudomonadati</taxon>
        <taxon>Bacteroidota</taxon>
        <taxon>Saprospiria</taxon>
        <taxon>Saprospirales</taxon>
        <taxon>Lewinellaceae</taxon>
        <taxon>Flavilitoribacter</taxon>
    </lineage>
</organism>
<evidence type="ECO:0008006" key="4">
    <source>
        <dbReference type="Google" id="ProtNLM"/>
    </source>
</evidence>
<feature type="chain" id="PRO_5012948809" description="Lipoprotein" evidence="1">
    <location>
        <begin position="24"/>
        <end position="74"/>
    </location>
</feature>
<protein>
    <recommendedName>
        <fullName evidence="4">Lipoprotein</fullName>
    </recommendedName>
</protein>
<reference evidence="2 3" key="1">
    <citation type="submission" date="2017-10" db="EMBL/GenBank/DDBJ databases">
        <title>The draft genome sequence of Lewinella nigricans NBRC 102662.</title>
        <authorList>
            <person name="Wang K."/>
        </authorList>
    </citation>
    <scope>NUCLEOTIDE SEQUENCE [LARGE SCALE GENOMIC DNA]</scope>
    <source>
        <strain evidence="2 3">NBRC 102662</strain>
    </source>
</reference>
<feature type="signal peptide" evidence="1">
    <location>
        <begin position="1"/>
        <end position="23"/>
    </location>
</feature>
<dbReference type="AlphaFoldDB" id="A0A2D0N4C5"/>
<dbReference type="PROSITE" id="PS51257">
    <property type="entry name" value="PROKAR_LIPOPROTEIN"/>
    <property type="match status" value="1"/>
</dbReference>